<keyword evidence="10" id="KW-1185">Reference proteome</keyword>
<evidence type="ECO:0000256" key="1">
    <source>
        <dbReference type="ARBA" id="ARBA00004604"/>
    </source>
</evidence>
<keyword evidence="4" id="KW-0539">Nucleus</keyword>
<dbReference type="GO" id="GO:0006364">
    <property type="term" value="P:rRNA processing"/>
    <property type="evidence" value="ECO:0007669"/>
    <property type="project" value="UniProtKB-KW"/>
</dbReference>
<dbReference type="InterPro" id="IPR012173">
    <property type="entry name" value="Mpp10"/>
</dbReference>
<sequence>MAINSDALNSLKATEPTQLLAPNPALSQTARAALQGIFSSLRPFTPKSPFDQLLVDGFDAEQIWQQIDLQSQPLISTLRRDLKRFEKNPEEIKTLKVVVEGEEKVLEAQSQGLKAEIGGFDEELDGFDDDIDEEEEEEEGEGSESEERDGEEEEEREESESESEGEDNNAIEDGFFKIKDLKKSLEESEAREYGLDKTDKKKKKRRDDDDDEEEDEEDEGLGDLDIDDDEDDKDKFARYEDFYGGKKEKRSTRRSKLIDESEDLGTNDGEEDEQDEEEDDQDEDDQEEGDEDEQEDEKKQTTLSTHEKKLKKLQSQIEEMEKANLEPKSWIMQGEVTAATRPKNSALEVDLDFEHNVRPPPVITEEVTASIEDIIKKRIEEGRFDDVQKAPTLPSKAPRELKELDENKSKKGLADVYEEEYVQKTNLASAPFSLTDKQKDEASKLFKKLCLKLDALSHFHFSPKPVIEDMSVQANVPALAMEEIAPVAVSDAAMLAPEEVFSGKGDIKEEAELTQAERKRRRANKKRKFKAREVKRAMKKPRGSLEDKMTVQEKENNEGWFLFMQMDLELLAARSVTVRPEFQVVNKYRLPDGNTTAPMDLAYTGQTAERKKRRWPPVLIGGWRWCLSAVAMRKELGKEDKEERGRGMMDLELHHHDMRRLLPVIPARPAMARPEFQVVNKYRLPDGSIKVPMDLAYTMVDDRLYMLGDKWFEGGSWNSKSTGSSNISGVTSKFMSVSLRSVMVQRPILSSFARKSTFQV</sequence>
<accession>A0A498JQQ9</accession>
<keyword evidence="5" id="KW-0687">Ribonucleoprotein</keyword>
<feature type="compositionally biased region" description="Basic and acidic residues" evidence="8">
    <location>
        <begin position="174"/>
        <end position="199"/>
    </location>
</feature>
<keyword evidence="7" id="KW-0175">Coiled coil</keyword>
<evidence type="ECO:0000313" key="10">
    <source>
        <dbReference type="Proteomes" id="UP000290289"/>
    </source>
</evidence>
<dbReference type="GO" id="GO:0032040">
    <property type="term" value="C:small-subunit processome"/>
    <property type="evidence" value="ECO:0007669"/>
    <property type="project" value="TreeGrafter"/>
</dbReference>
<keyword evidence="3" id="KW-0698">rRNA processing</keyword>
<dbReference type="EMBL" id="RDQH01000332">
    <property type="protein sequence ID" value="RXH96213.1"/>
    <property type="molecule type" value="Genomic_DNA"/>
</dbReference>
<organism evidence="9 10">
    <name type="scientific">Malus domestica</name>
    <name type="common">Apple</name>
    <name type="synonym">Pyrus malus</name>
    <dbReference type="NCBI Taxonomy" id="3750"/>
    <lineage>
        <taxon>Eukaryota</taxon>
        <taxon>Viridiplantae</taxon>
        <taxon>Streptophyta</taxon>
        <taxon>Embryophyta</taxon>
        <taxon>Tracheophyta</taxon>
        <taxon>Spermatophyta</taxon>
        <taxon>Magnoliopsida</taxon>
        <taxon>eudicotyledons</taxon>
        <taxon>Gunneridae</taxon>
        <taxon>Pentapetalae</taxon>
        <taxon>rosids</taxon>
        <taxon>fabids</taxon>
        <taxon>Rosales</taxon>
        <taxon>Rosaceae</taxon>
        <taxon>Amygdaloideae</taxon>
        <taxon>Maleae</taxon>
        <taxon>Malus</taxon>
    </lineage>
</organism>
<dbReference type="AlphaFoldDB" id="A0A498JQQ9"/>
<dbReference type="Pfam" id="PF04006">
    <property type="entry name" value="Mpp10"/>
    <property type="match status" value="1"/>
</dbReference>
<dbReference type="GO" id="GO:0034457">
    <property type="term" value="C:Mpp10 complex"/>
    <property type="evidence" value="ECO:0007669"/>
    <property type="project" value="InterPro"/>
</dbReference>
<reference evidence="9 10" key="1">
    <citation type="submission" date="2018-10" db="EMBL/GenBank/DDBJ databases">
        <title>A high-quality apple genome assembly.</title>
        <authorList>
            <person name="Hu J."/>
        </authorList>
    </citation>
    <scope>NUCLEOTIDE SEQUENCE [LARGE SCALE GENOMIC DNA]</scope>
    <source>
        <strain evidence="10">cv. HFTH1</strain>
        <tissue evidence="9">Young leaf</tissue>
    </source>
</reference>
<evidence type="ECO:0000256" key="7">
    <source>
        <dbReference type="SAM" id="Coils"/>
    </source>
</evidence>
<evidence type="ECO:0000256" key="2">
    <source>
        <dbReference type="ARBA" id="ARBA00022517"/>
    </source>
</evidence>
<evidence type="ECO:0000256" key="4">
    <source>
        <dbReference type="ARBA" id="ARBA00023242"/>
    </source>
</evidence>
<keyword evidence="2" id="KW-0690">Ribosome biogenesis</keyword>
<dbReference type="PANTHER" id="PTHR17039">
    <property type="entry name" value="U3 SMALL NUCLEOLAR RIBONUCLEOPROTEIN PROTEIN MPP10"/>
    <property type="match status" value="1"/>
</dbReference>
<comment type="subcellular location">
    <subcellularLocation>
        <location evidence="1">Nucleus</location>
        <location evidence="1">Nucleolus</location>
    </subcellularLocation>
</comment>
<feature type="compositionally biased region" description="Basic and acidic residues" evidence="8">
    <location>
        <begin position="233"/>
        <end position="246"/>
    </location>
</feature>
<dbReference type="GO" id="GO:0005732">
    <property type="term" value="C:sno(s)RNA-containing ribonucleoprotein complex"/>
    <property type="evidence" value="ECO:0007669"/>
    <property type="project" value="InterPro"/>
</dbReference>
<dbReference type="PANTHER" id="PTHR17039:SF0">
    <property type="entry name" value="U3 SMALL NUCLEOLAR RIBONUCLEOPROTEIN PROTEIN MPP10"/>
    <property type="match status" value="1"/>
</dbReference>
<evidence type="ECO:0000256" key="3">
    <source>
        <dbReference type="ARBA" id="ARBA00022552"/>
    </source>
</evidence>
<evidence type="ECO:0000256" key="6">
    <source>
        <dbReference type="ARBA" id="ARBA00029455"/>
    </source>
</evidence>
<proteinExistence type="inferred from homology"/>
<feature type="region of interest" description="Disordered" evidence="8">
    <location>
        <begin position="132"/>
        <end position="314"/>
    </location>
</feature>
<evidence type="ECO:0000313" key="9">
    <source>
        <dbReference type="EMBL" id="RXH96213.1"/>
    </source>
</evidence>
<feature type="compositionally biased region" description="Acidic residues" evidence="8">
    <location>
        <begin position="132"/>
        <end position="170"/>
    </location>
</feature>
<evidence type="ECO:0000256" key="8">
    <source>
        <dbReference type="SAM" id="MobiDB-lite"/>
    </source>
</evidence>
<evidence type="ECO:0000256" key="5">
    <source>
        <dbReference type="ARBA" id="ARBA00023274"/>
    </source>
</evidence>
<name>A0A498JQQ9_MALDO</name>
<comment type="similarity">
    <text evidence="6">Belongs to the MPP10 family.</text>
</comment>
<comment type="caution">
    <text evidence="9">The sequence shown here is derived from an EMBL/GenBank/DDBJ whole genome shotgun (WGS) entry which is preliminary data.</text>
</comment>
<dbReference type="Proteomes" id="UP000290289">
    <property type="component" value="Chromosome 6"/>
</dbReference>
<feature type="compositionally biased region" description="Acidic residues" evidence="8">
    <location>
        <begin position="208"/>
        <end position="232"/>
    </location>
</feature>
<feature type="coiled-coil region" evidence="7">
    <location>
        <begin position="506"/>
        <end position="533"/>
    </location>
</feature>
<protein>
    <submittedName>
        <fullName evidence="9">Uncharacterized protein</fullName>
    </submittedName>
</protein>
<feature type="compositionally biased region" description="Acidic residues" evidence="8">
    <location>
        <begin position="260"/>
        <end position="295"/>
    </location>
</feature>
<dbReference type="STRING" id="3750.A0A498JQQ9"/>
<gene>
    <name evidence="9" type="ORF">DVH24_008717</name>
</gene>